<dbReference type="STRING" id="50429.A0A2B4S4C1"/>
<dbReference type="PANTHER" id="PTHR13601">
    <property type="entry name" value="GAMETOGENETIN-BINDING PROTEIN 2"/>
    <property type="match status" value="1"/>
</dbReference>
<keyword evidence="4" id="KW-1185">Reference proteome</keyword>
<evidence type="ECO:0000256" key="2">
    <source>
        <dbReference type="SAM" id="MobiDB-lite"/>
    </source>
</evidence>
<feature type="compositionally biased region" description="Basic residues" evidence="2">
    <location>
        <begin position="526"/>
        <end position="536"/>
    </location>
</feature>
<proteinExistence type="predicted"/>
<dbReference type="EMBL" id="LSMT01000193">
    <property type="protein sequence ID" value="PFX23903.1"/>
    <property type="molecule type" value="Genomic_DNA"/>
</dbReference>
<evidence type="ECO:0000256" key="1">
    <source>
        <dbReference type="SAM" id="Coils"/>
    </source>
</evidence>
<dbReference type="OrthoDB" id="2422440at2759"/>
<dbReference type="GO" id="GO:0005634">
    <property type="term" value="C:nucleus"/>
    <property type="evidence" value="ECO:0007669"/>
    <property type="project" value="TreeGrafter"/>
</dbReference>
<feature type="compositionally biased region" description="Basic and acidic residues" evidence="2">
    <location>
        <begin position="537"/>
        <end position="548"/>
    </location>
</feature>
<evidence type="ECO:0000313" key="4">
    <source>
        <dbReference type="Proteomes" id="UP000225706"/>
    </source>
</evidence>
<protein>
    <submittedName>
        <fullName evidence="3">Gametogenetin-binding protein 2</fullName>
    </submittedName>
</protein>
<dbReference type="Proteomes" id="UP000225706">
    <property type="component" value="Unassembled WGS sequence"/>
</dbReference>
<keyword evidence="1" id="KW-0175">Coiled coil</keyword>
<dbReference type="PANTHER" id="PTHR13601:SF2">
    <property type="entry name" value="GAMETOGENETIN-BINDING PROTEIN 2"/>
    <property type="match status" value="1"/>
</dbReference>
<feature type="coiled-coil region" evidence="1">
    <location>
        <begin position="348"/>
        <end position="425"/>
    </location>
</feature>
<gene>
    <name evidence="3" type="primary">Ggnbp2</name>
    <name evidence="3" type="ORF">AWC38_SpisGene11527</name>
</gene>
<reference evidence="4" key="1">
    <citation type="journal article" date="2017" name="bioRxiv">
        <title>Comparative analysis of the genomes of Stylophora pistillata and Acropora digitifera provides evidence for extensive differences between species of corals.</title>
        <authorList>
            <person name="Voolstra C.R."/>
            <person name="Li Y."/>
            <person name="Liew Y.J."/>
            <person name="Baumgarten S."/>
            <person name="Zoccola D."/>
            <person name="Flot J.-F."/>
            <person name="Tambutte S."/>
            <person name="Allemand D."/>
            <person name="Aranda M."/>
        </authorList>
    </citation>
    <scope>NUCLEOTIDE SEQUENCE [LARGE SCALE GENOMIC DNA]</scope>
</reference>
<accession>A0A2B4S4C1</accession>
<comment type="caution">
    <text evidence="3">The sequence shown here is derived from an EMBL/GenBank/DDBJ whole genome shotgun (WGS) entry which is preliminary data.</text>
</comment>
<dbReference type="InterPro" id="IPR026073">
    <property type="entry name" value="GGNBP2"/>
</dbReference>
<feature type="region of interest" description="Disordered" evidence="2">
    <location>
        <begin position="511"/>
        <end position="548"/>
    </location>
</feature>
<name>A0A2B4S4C1_STYPI</name>
<organism evidence="3 4">
    <name type="scientific">Stylophora pistillata</name>
    <name type="common">Smooth cauliflower coral</name>
    <dbReference type="NCBI Taxonomy" id="50429"/>
    <lineage>
        <taxon>Eukaryota</taxon>
        <taxon>Metazoa</taxon>
        <taxon>Cnidaria</taxon>
        <taxon>Anthozoa</taxon>
        <taxon>Hexacorallia</taxon>
        <taxon>Scleractinia</taxon>
        <taxon>Astrocoeniina</taxon>
        <taxon>Pocilloporidae</taxon>
        <taxon>Stylophora</taxon>
    </lineage>
</organism>
<sequence length="631" mass="72106">MAKLVAVCRDETDFAFERRQIPLNIEDTLTMVMEIPETVISTREVNEYKLQSFHKRFQCLSADDLAVATTVRQKDVLSFLSHSVPCVGCRRSTERLYNQLVESGQPALEPLIITSSGVLTIDRPFLNDPKLVYALFYIHGSRLSEMVDSIPKGRRNRRCPLHSLETHKSRPSGSWIDVWDLLSQECRDEVVLIDSDALLDTLENYLRKHRFCTECKSKVLRAYSILAGDLDGPSEKGYCAALYDGLKSCPQERHVHVLCDTDYIAHLIGRAEPELAGGRRERHAKTLDIAQEEVLTCLGIHLWERLHRLWQKLRAEEQTWQMLFYLGVEALRKSFEVAVEEKQGISRLEQVVEEISEAERAKELRREQKRLKKKAKRKEKCKCHAQLTISTANNELKTEETAKNEEELEEEVVCVNENVEETEEMNGHGDSCEDDEDDGDSGGSPCSCEDLSNCERRKNKKSGYRNGDCGYVAEYTKWSRMVHQSGDTCNHVNDSSTIGIEEENTCTDCLNGSPVRGGSPQGSNGKGRKKKGKNKEKKQNSPRHEKQEKLVENIDDEEKRLLKLMGWKDGGTESMECFSSEEDLCISEQEILRFKANQSSVSQQRRKLREKLRQQFNKMTLKEGLNVAIVH</sequence>
<evidence type="ECO:0000313" key="3">
    <source>
        <dbReference type="EMBL" id="PFX23903.1"/>
    </source>
</evidence>
<dbReference type="AlphaFoldDB" id="A0A2B4S4C1"/>
<dbReference type="GO" id="GO:0005737">
    <property type="term" value="C:cytoplasm"/>
    <property type="evidence" value="ECO:0007669"/>
    <property type="project" value="TreeGrafter"/>
</dbReference>